<evidence type="ECO:0000256" key="2">
    <source>
        <dbReference type="ARBA" id="ARBA00022964"/>
    </source>
</evidence>
<proteinExistence type="predicted"/>
<evidence type="ECO:0000256" key="5">
    <source>
        <dbReference type="PIRSR" id="PIRSR604574-1"/>
    </source>
</evidence>
<reference evidence="8 9" key="1">
    <citation type="submission" date="2018-10" db="EMBL/GenBank/DDBJ databases">
        <authorList>
            <person name="Jung H.S."/>
            <person name="Jeon C.O."/>
        </authorList>
    </citation>
    <scope>NUCLEOTIDE SEQUENCE [LARGE SCALE GENOMIC DNA]</scope>
    <source>
        <strain evidence="8 9">MA-7-27</strain>
    </source>
</reference>
<evidence type="ECO:0000313" key="9">
    <source>
        <dbReference type="Proteomes" id="UP000281343"/>
    </source>
</evidence>
<dbReference type="PANTHER" id="PTHR16557:SF2">
    <property type="entry name" value="NUCLEIC ACID DIOXYGENASE ALKBH1"/>
    <property type="match status" value="1"/>
</dbReference>
<dbReference type="GO" id="GO:0035515">
    <property type="term" value="F:oxidative RNA demethylase activity"/>
    <property type="evidence" value="ECO:0007669"/>
    <property type="project" value="TreeGrafter"/>
</dbReference>
<feature type="binding site" evidence="5">
    <location>
        <begin position="191"/>
        <end position="197"/>
    </location>
    <ligand>
        <name>2-oxoglutarate</name>
        <dbReference type="ChEBI" id="CHEBI:16810"/>
    </ligand>
</feature>
<sequence>MPDLNLRGVRIHTGFLDPAEQAAMVEDIREVMRAAPLFRPQTPYGKQMSVRMTAAGQFGWFSDKSGYRYVDRHPSGMAWPAIPPSILRVWTKVSDVDRDPECCLVNFYADGARMGLHQDKDEADFSMPVVSISLGDDALFRVGGLSRGGTTESVWLKSGDVAVLAGDARLLYHGVDRTRTGSSALLPKGGRINLTLRVVN</sequence>
<dbReference type="InterPro" id="IPR027450">
    <property type="entry name" value="AlkB-like"/>
</dbReference>
<feature type="binding site" evidence="5">
    <location>
        <begin position="106"/>
        <end position="108"/>
    </location>
    <ligand>
        <name>2-oxoglutarate</name>
        <dbReference type="ChEBI" id="CHEBI:16810"/>
    </ligand>
</feature>
<dbReference type="GO" id="GO:0035513">
    <property type="term" value="P:oxidative RNA demethylation"/>
    <property type="evidence" value="ECO:0007669"/>
    <property type="project" value="TreeGrafter"/>
</dbReference>
<dbReference type="InterPro" id="IPR037151">
    <property type="entry name" value="AlkB-like_sf"/>
</dbReference>
<keyword evidence="9" id="KW-1185">Reference proteome</keyword>
<dbReference type="GO" id="GO:0008198">
    <property type="term" value="F:ferrous iron binding"/>
    <property type="evidence" value="ECO:0007669"/>
    <property type="project" value="TreeGrafter"/>
</dbReference>
<comment type="cofactor">
    <cofactor evidence="6">
        <name>Fe(2+)</name>
        <dbReference type="ChEBI" id="CHEBI:29033"/>
    </cofactor>
    <text evidence="6">Binds 1 Fe(2+) ion per subunit.</text>
</comment>
<keyword evidence="4 6" id="KW-0408">Iron</keyword>
<organism evidence="8 9">
    <name type="scientific">Rhodophyticola porphyridii</name>
    <dbReference type="NCBI Taxonomy" id="1852017"/>
    <lineage>
        <taxon>Bacteria</taxon>
        <taxon>Pseudomonadati</taxon>
        <taxon>Pseudomonadota</taxon>
        <taxon>Alphaproteobacteria</taxon>
        <taxon>Rhodobacterales</taxon>
        <taxon>Roseobacteraceae</taxon>
        <taxon>Rhodophyticola</taxon>
    </lineage>
</organism>
<feature type="binding site" evidence="5">
    <location>
        <position position="60"/>
    </location>
    <ligand>
        <name>substrate</name>
    </ligand>
</feature>
<comment type="caution">
    <text evidence="8">The sequence shown here is derived from an EMBL/GenBank/DDBJ whole genome shotgun (WGS) entry which is preliminary data.</text>
</comment>
<accession>A0A3L9Y9B5</accession>
<gene>
    <name evidence="8" type="ORF">D9R08_08600</name>
</gene>
<feature type="binding site" evidence="6">
    <location>
        <position position="173"/>
    </location>
    <ligand>
        <name>Fe cation</name>
        <dbReference type="ChEBI" id="CHEBI:24875"/>
        <note>catalytic</note>
    </ligand>
</feature>
<evidence type="ECO:0000259" key="7">
    <source>
        <dbReference type="PROSITE" id="PS51471"/>
    </source>
</evidence>
<dbReference type="Gene3D" id="2.60.120.590">
    <property type="entry name" value="Alpha-ketoglutarate-dependent dioxygenase AlkB-like"/>
    <property type="match status" value="1"/>
</dbReference>
<dbReference type="SUPFAM" id="SSF51197">
    <property type="entry name" value="Clavaminate synthase-like"/>
    <property type="match status" value="1"/>
</dbReference>
<evidence type="ECO:0000313" key="8">
    <source>
        <dbReference type="EMBL" id="RMA42823.1"/>
    </source>
</evidence>
<name>A0A3L9Y9B5_9RHOB</name>
<dbReference type="InterPro" id="IPR005123">
    <property type="entry name" value="Oxoglu/Fe-dep_dioxygenase_dom"/>
</dbReference>
<feature type="binding site" evidence="5">
    <location>
        <begin position="67"/>
        <end position="69"/>
    </location>
    <ligand>
        <name>substrate</name>
    </ligand>
</feature>
<evidence type="ECO:0000256" key="1">
    <source>
        <dbReference type="ARBA" id="ARBA00022723"/>
    </source>
</evidence>
<dbReference type="PROSITE" id="PS51471">
    <property type="entry name" value="FE2OG_OXY"/>
    <property type="match status" value="1"/>
</dbReference>
<evidence type="ECO:0000256" key="3">
    <source>
        <dbReference type="ARBA" id="ARBA00023002"/>
    </source>
</evidence>
<feature type="domain" description="Fe2OG dioxygenase" evidence="7">
    <location>
        <begin position="99"/>
        <end position="200"/>
    </location>
</feature>
<dbReference type="RefSeq" id="WP_121897609.1">
    <property type="nucleotide sequence ID" value="NZ_RCNT01000003.1"/>
</dbReference>
<dbReference type="EMBL" id="RCNT01000003">
    <property type="protein sequence ID" value="RMA42823.1"/>
    <property type="molecule type" value="Genomic_DNA"/>
</dbReference>
<feature type="binding site" evidence="6">
    <location>
        <position position="117"/>
    </location>
    <ligand>
        <name>Fe cation</name>
        <dbReference type="ChEBI" id="CHEBI:24875"/>
        <note>catalytic</note>
    </ligand>
</feature>
<dbReference type="GO" id="GO:0005737">
    <property type="term" value="C:cytoplasm"/>
    <property type="evidence" value="ECO:0007669"/>
    <property type="project" value="TreeGrafter"/>
</dbReference>
<feature type="binding site" evidence="6">
    <location>
        <position position="119"/>
    </location>
    <ligand>
        <name>Fe cation</name>
        <dbReference type="ChEBI" id="CHEBI:24875"/>
        <note>catalytic</note>
    </ligand>
</feature>
<feature type="binding site" evidence="5">
    <location>
        <position position="121"/>
    </location>
    <ligand>
        <name>substrate</name>
    </ligand>
</feature>
<feature type="binding site" evidence="5">
    <location>
        <position position="147"/>
    </location>
    <ligand>
        <name>substrate</name>
    </ligand>
</feature>
<keyword evidence="2 8" id="KW-0223">Dioxygenase</keyword>
<protein>
    <submittedName>
        <fullName evidence="8">Alpha-ketoglutarate-dependent dioxygenase AlkB</fullName>
    </submittedName>
</protein>
<dbReference type="PANTHER" id="PTHR16557">
    <property type="entry name" value="ALKYLATED DNA REPAIR PROTEIN ALKB-RELATED"/>
    <property type="match status" value="1"/>
</dbReference>
<dbReference type="GO" id="GO:0035516">
    <property type="term" value="F:broad specificity oxidative DNA demethylase activity"/>
    <property type="evidence" value="ECO:0007669"/>
    <property type="project" value="TreeGrafter"/>
</dbReference>
<dbReference type="Proteomes" id="UP000281343">
    <property type="component" value="Unassembled WGS sequence"/>
</dbReference>
<dbReference type="OrthoDB" id="9796932at2"/>
<keyword evidence="1 6" id="KW-0479">Metal-binding</keyword>
<keyword evidence="3" id="KW-0560">Oxidoreductase</keyword>
<evidence type="ECO:0000256" key="4">
    <source>
        <dbReference type="ARBA" id="ARBA00023004"/>
    </source>
</evidence>
<dbReference type="AlphaFoldDB" id="A0A3L9Y9B5"/>
<evidence type="ECO:0000256" key="6">
    <source>
        <dbReference type="PIRSR" id="PIRSR604574-2"/>
    </source>
</evidence>
<dbReference type="InterPro" id="IPR004574">
    <property type="entry name" value="Alkb"/>
</dbReference>
<dbReference type="Pfam" id="PF13532">
    <property type="entry name" value="2OG-FeII_Oxy_2"/>
    <property type="match status" value="1"/>
</dbReference>